<keyword evidence="4" id="KW-0597">Phosphoprotein</keyword>
<dbReference type="eggNOG" id="ENOG502QQ8Y">
    <property type="taxonomic scope" value="Eukaryota"/>
</dbReference>
<dbReference type="GO" id="GO:0000329">
    <property type="term" value="C:fungal-type vacuole membrane"/>
    <property type="evidence" value="ECO:0007669"/>
    <property type="project" value="TreeGrafter"/>
</dbReference>
<keyword evidence="6 9" id="KW-1133">Transmembrane helix</keyword>
<dbReference type="GO" id="GO:0005886">
    <property type="term" value="C:plasma membrane"/>
    <property type="evidence" value="ECO:0007669"/>
    <property type="project" value="TreeGrafter"/>
</dbReference>
<dbReference type="FunFam" id="1.10.4160.10:FF:000002">
    <property type="entry name" value="Purine-cytosine permease fcyB"/>
    <property type="match status" value="1"/>
</dbReference>
<dbReference type="EMBL" id="HE806317">
    <property type="protein sequence ID" value="CCH59316.1"/>
    <property type="molecule type" value="Genomic_DNA"/>
</dbReference>
<feature type="transmembrane region" description="Helical" evidence="9">
    <location>
        <begin position="293"/>
        <end position="315"/>
    </location>
</feature>
<feature type="region of interest" description="Disordered" evidence="8">
    <location>
        <begin position="1"/>
        <end position="48"/>
    </location>
</feature>
<dbReference type="PIRSF" id="PIRSF002744">
    <property type="entry name" value="Pur-cyt_permease"/>
    <property type="match status" value="1"/>
</dbReference>
<dbReference type="InterPro" id="IPR001248">
    <property type="entry name" value="Pur-cyt_permease"/>
</dbReference>
<dbReference type="OMA" id="TIACVGW"/>
<dbReference type="AlphaFoldDB" id="I2GYW4"/>
<feature type="transmembrane region" description="Helical" evidence="9">
    <location>
        <begin position="147"/>
        <end position="169"/>
    </location>
</feature>
<dbReference type="InterPro" id="IPR026030">
    <property type="entry name" value="Pur-cyt_permease_Fcy2/21/22"/>
</dbReference>
<evidence type="ECO:0000313" key="10">
    <source>
        <dbReference type="EMBL" id="CCH59316.1"/>
    </source>
</evidence>
<evidence type="ECO:0000256" key="8">
    <source>
        <dbReference type="SAM" id="MobiDB-lite"/>
    </source>
</evidence>
<dbReference type="PANTHER" id="PTHR31806">
    <property type="entry name" value="PURINE-CYTOSINE PERMEASE FCY2-RELATED"/>
    <property type="match status" value="1"/>
</dbReference>
<evidence type="ECO:0000256" key="7">
    <source>
        <dbReference type="ARBA" id="ARBA00023136"/>
    </source>
</evidence>
<reference evidence="10 11" key="1">
    <citation type="journal article" date="2011" name="Proc. Natl. Acad. Sci. U.S.A.">
        <title>Evolutionary erosion of yeast sex chromosomes by mating-type switching accidents.</title>
        <authorList>
            <person name="Gordon J.L."/>
            <person name="Armisen D."/>
            <person name="Proux-Wera E."/>
            <person name="Oheigeartaigh S.S."/>
            <person name="Byrne K.P."/>
            <person name="Wolfe K.H."/>
        </authorList>
    </citation>
    <scope>NUCLEOTIDE SEQUENCE [LARGE SCALE GENOMIC DNA]</scope>
    <source>
        <strain evidence="11">ATCC 34711 / CBS 6284 / DSM 70876 / NBRC 10599 / NRRL Y-10934 / UCD 77-7</strain>
    </source>
</reference>
<dbReference type="Pfam" id="PF02133">
    <property type="entry name" value="Transp_cyt_pur"/>
    <property type="match status" value="1"/>
</dbReference>
<dbReference type="PANTHER" id="PTHR31806:SF1">
    <property type="entry name" value="PURINE-CYTOSINE PERMEASE FCY2-RELATED"/>
    <property type="match status" value="1"/>
</dbReference>
<accession>I2GYW4</accession>
<feature type="transmembrane region" description="Helical" evidence="9">
    <location>
        <begin position="190"/>
        <end position="214"/>
    </location>
</feature>
<evidence type="ECO:0000256" key="2">
    <source>
        <dbReference type="ARBA" id="ARBA00008974"/>
    </source>
</evidence>
<dbReference type="Gene3D" id="1.10.4160.10">
    <property type="entry name" value="Hydantoin permease"/>
    <property type="match status" value="1"/>
</dbReference>
<evidence type="ECO:0000256" key="4">
    <source>
        <dbReference type="ARBA" id="ARBA00022553"/>
    </source>
</evidence>
<keyword evidence="3" id="KW-0813">Transport</keyword>
<dbReference type="RefSeq" id="XP_004178835.1">
    <property type="nucleotide sequence ID" value="XM_004178787.1"/>
</dbReference>
<feature type="transmembrane region" description="Helical" evidence="9">
    <location>
        <begin position="424"/>
        <end position="445"/>
    </location>
</feature>
<feature type="transmembrane region" description="Helical" evidence="9">
    <location>
        <begin position="494"/>
        <end position="518"/>
    </location>
</feature>
<dbReference type="HOGENOM" id="CLU_026016_2_2_1"/>
<dbReference type="CDD" id="cd11484">
    <property type="entry name" value="SLC-NCS1sbd_CobB-like"/>
    <property type="match status" value="1"/>
</dbReference>
<comment type="subcellular location">
    <subcellularLocation>
        <location evidence="1">Membrane</location>
        <topology evidence="1">Multi-pass membrane protein</topology>
    </subcellularLocation>
</comment>
<evidence type="ECO:0000256" key="6">
    <source>
        <dbReference type="ARBA" id="ARBA00022989"/>
    </source>
</evidence>
<keyword evidence="7 9" id="KW-0472">Membrane</keyword>
<sequence>MEYYSSDTNSPSQGKDGTRIIMGHNSYDDPDSSNSRSSTDSKKNISTEKHVIDLEEKFQGDTIYQLSSRNSFHDESSYSPKPGKIERFFKSLNAETNGIEPIPDEQKTDNSLLNAASMWFSANLVLASYSLGVLGTAVYGLNFGQSAMVIIFFNIIGLLPVAFFSVFGAQLSMRQMILSRFLIGNVTARIFSIFNTIACGGWVVVNTIAAAQLLNMVNIGSGHNAPLWAGCLIVIGGTLLVSFFGYGFIHTYEKYSWIPNFAIFLVIIARLKMSGQYEEGPWTGGRTTAGNVLSFGSTVFGFAAGWTTYAADYTVYMPKSTNKCKIFFALVAGLSFPLFFTQLIGAAAGTGVIKNAQWAKLYDKNGTGGLTYGIIVQDSLHGFGQFCCVLLAMSTVAINIPGIYTLSMSVPAIWSKLNKVPRIFWTFASNAVILGIAIPACYYFTSFMQNFMDSISYFLAIYIAMSLSEHFIYRKGKFENYNIEDWNNPKNLPIGYAGVSGLIVGAFGVAIGMVQTYWRGEIGRLIGKDGGDIGFELGLSWSFIAYNLIRPLELKYFGR</sequence>
<comment type="similarity">
    <text evidence="2">Belongs to the purine-cytosine permease (2.A.39) family.</text>
</comment>
<feature type="transmembrane region" description="Helical" evidence="9">
    <location>
        <begin position="120"/>
        <end position="141"/>
    </location>
</feature>
<dbReference type="InParanoid" id="I2GYW4"/>
<proteinExistence type="inferred from homology"/>
<gene>
    <name evidence="10" type="primary">TBLA0B04820</name>
    <name evidence="10" type="ORF">TBLA_0B04820</name>
</gene>
<dbReference type="OrthoDB" id="2116389at2759"/>
<feature type="transmembrane region" description="Helical" evidence="9">
    <location>
        <begin position="383"/>
        <end position="404"/>
    </location>
</feature>
<keyword evidence="5 9" id="KW-0812">Transmembrane</keyword>
<feature type="transmembrane region" description="Helical" evidence="9">
    <location>
        <begin position="327"/>
        <end position="353"/>
    </location>
</feature>
<keyword evidence="11" id="KW-1185">Reference proteome</keyword>
<dbReference type="GO" id="GO:0015205">
    <property type="term" value="F:nucleobase transmembrane transporter activity"/>
    <property type="evidence" value="ECO:0007669"/>
    <property type="project" value="TreeGrafter"/>
</dbReference>
<dbReference type="GeneID" id="14494108"/>
<evidence type="ECO:0000256" key="3">
    <source>
        <dbReference type="ARBA" id="ARBA00022448"/>
    </source>
</evidence>
<evidence type="ECO:0000313" key="11">
    <source>
        <dbReference type="Proteomes" id="UP000002866"/>
    </source>
</evidence>
<protein>
    <recommendedName>
        <fullName evidence="12">Purine-cytosine permease</fullName>
    </recommendedName>
</protein>
<feature type="transmembrane region" description="Helical" evidence="9">
    <location>
        <begin position="457"/>
        <end position="473"/>
    </location>
</feature>
<feature type="compositionally biased region" description="Polar residues" evidence="8">
    <location>
        <begin position="1"/>
        <end position="15"/>
    </location>
</feature>
<feature type="compositionally biased region" description="Basic and acidic residues" evidence="8">
    <location>
        <begin position="39"/>
        <end position="48"/>
    </location>
</feature>
<evidence type="ECO:0000256" key="9">
    <source>
        <dbReference type="SAM" id="Phobius"/>
    </source>
</evidence>
<evidence type="ECO:0000256" key="1">
    <source>
        <dbReference type="ARBA" id="ARBA00004141"/>
    </source>
</evidence>
<organism evidence="10 11">
    <name type="scientific">Henningerozyma blattae (strain ATCC 34711 / CBS 6284 / DSM 70876 / NBRC 10599 / NRRL Y-10934 / UCD 77-7)</name>
    <name type="common">Yeast</name>
    <name type="synonym">Tetrapisispora blattae</name>
    <dbReference type="NCBI Taxonomy" id="1071380"/>
    <lineage>
        <taxon>Eukaryota</taxon>
        <taxon>Fungi</taxon>
        <taxon>Dikarya</taxon>
        <taxon>Ascomycota</taxon>
        <taxon>Saccharomycotina</taxon>
        <taxon>Saccharomycetes</taxon>
        <taxon>Saccharomycetales</taxon>
        <taxon>Saccharomycetaceae</taxon>
        <taxon>Henningerozyma</taxon>
    </lineage>
</organism>
<evidence type="ECO:0000256" key="5">
    <source>
        <dbReference type="ARBA" id="ARBA00022692"/>
    </source>
</evidence>
<dbReference type="GO" id="GO:0015856">
    <property type="term" value="P:cytosine transport"/>
    <property type="evidence" value="ECO:0007669"/>
    <property type="project" value="UniProtKB-ARBA"/>
</dbReference>
<feature type="transmembrane region" description="Helical" evidence="9">
    <location>
        <begin position="226"/>
        <end position="248"/>
    </location>
</feature>
<evidence type="ECO:0008006" key="12">
    <source>
        <dbReference type="Google" id="ProtNLM"/>
    </source>
</evidence>
<name>I2GYW4_HENB6</name>
<dbReference type="Proteomes" id="UP000002866">
    <property type="component" value="Chromosome 2"/>
</dbReference>
<dbReference type="KEGG" id="tbl:TBLA_0B04820"/>